<dbReference type="Pfam" id="PF11951">
    <property type="entry name" value="Fungal_trans_2"/>
    <property type="match status" value="1"/>
</dbReference>
<accession>A0AA39WYD8</accession>
<dbReference type="GO" id="GO:0008270">
    <property type="term" value="F:zinc ion binding"/>
    <property type="evidence" value="ECO:0007669"/>
    <property type="project" value="InterPro"/>
</dbReference>
<dbReference type="Proteomes" id="UP001175000">
    <property type="component" value="Unassembled WGS sequence"/>
</dbReference>
<keyword evidence="3" id="KW-0805">Transcription regulation</keyword>
<evidence type="ECO:0000313" key="10">
    <source>
        <dbReference type="Proteomes" id="UP001175000"/>
    </source>
</evidence>
<dbReference type="Gene3D" id="4.10.240.10">
    <property type="entry name" value="Zn(2)-C6 fungal-type DNA-binding domain"/>
    <property type="match status" value="1"/>
</dbReference>
<feature type="compositionally biased region" description="Low complexity" evidence="7">
    <location>
        <begin position="67"/>
        <end position="79"/>
    </location>
</feature>
<dbReference type="SUPFAM" id="SSF57701">
    <property type="entry name" value="Zn2/Cys6 DNA-binding domain"/>
    <property type="match status" value="1"/>
</dbReference>
<reference evidence="9" key="1">
    <citation type="submission" date="2023-06" db="EMBL/GenBank/DDBJ databases">
        <title>Genome-scale phylogeny and comparative genomics of the fungal order Sordariales.</title>
        <authorList>
            <consortium name="Lawrence Berkeley National Laboratory"/>
            <person name="Hensen N."/>
            <person name="Bonometti L."/>
            <person name="Westerberg I."/>
            <person name="Brannstrom I.O."/>
            <person name="Guillou S."/>
            <person name="Cros-Aarteil S."/>
            <person name="Calhoun S."/>
            <person name="Haridas S."/>
            <person name="Kuo A."/>
            <person name="Mondo S."/>
            <person name="Pangilinan J."/>
            <person name="Riley R."/>
            <person name="Labutti K."/>
            <person name="Andreopoulos B."/>
            <person name="Lipzen A."/>
            <person name="Chen C."/>
            <person name="Yanf M."/>
            <person name="Daum C."/>
            <person name="Ng V."/>
            <person name="Clum A."/>
            <person name="Steindorff A."/>
            <person name="Ohm R."/>
            <person name="Martin F."/>
            <person name="Silar P."/>
            <person name="Natvig D."/>
            <person name="Lalanne C."/>
            <person name="Gautier V."/>
            <person name="Ament-Velasquez S.L."/>
            <person name="Kruys A."/>
            <person name="Hutchinson M.I."/>
            <person name="Powell A.J."/>
            <person name="Barry K."/>
            <person name="Miller A.N."/>
            <person name="Grigoriev I.V."/>
            <person name="Debuchy R."/>
            <person name="Gladieux P."/>
            <person name="Thoren M.H."/>
            <person name="Johannesson H."/>
        </authorList>
    </citation>
    <scope>NUCLEOTIDE SEQUENCE</scope>
    <source>
        <strain evidence="9">CBS 606.72</strain>
    </source>
</reference>
<evidence type="ECO:0000256" key="1">
    <source>
        <dbReference type="ARBA" id="ARBA00004123"/>
    </source>
</evidence>
<dbReference type="PANTHER" id="PTHR37534:SF51">
    <property type="entry name" value="ACRIFLAVINE SENSITIVITY CONTROL PROTEIN ACR-2"/>
    <property type="match status" value="1"/>
</dbReference>
<dbReference type="InterPro" id="IPR021858">
    <property type="entry name" value="Fun_TF"/>
</dbReference>
<feature type="domain" description="Zn(2)-C6 fungal-type" evidence="8">
    <location>
        <begin position="8"/>
        <end position="36"/>
    </location>
</feature>
<dbReference type="InterPro" id="IPR036864">
    <property type="entry name" value="Zn2-C6_fun-type_DNA-bd_sf"/>
</dbReference>
<dbReference type="PROSITE" id="PS00463">
    <property type="entry name" value="ZN2_CY6_FUNGAL_1"/>
    <property type="match status" value="1"/>
</dbReference>
<dbReference type="GO" id="GO:0000976">
    <property type="term" value="F:transcription cis-regulatory region binding"/>
    <property type="evidence" value="ECO:0007669"/>
    <property type="project" value="TreeGrafter"/>
</dbReference>
<dbReference type="PANTHER" id="PTHR37534">
    <property type="entry name" value="TRANSCRIPTIONAL ACTIVATOR PROTEIN UGA3"/>
    <property type="match status" value="1"/>
</dbReference>
<evidence type="ECO:0000256" key="4">
    <source>
        <dbReference type="ARBA" id="ARBA00023125"/>
    </source>
</evidence>
<gene>
    <name evidence="9" type="ORF">B0T14DRAFT_191251</name>
</gene>
<evidence type="ECO:0000256" key="5">
    <source>
        <dbReference type="ARBA" id="ARBA00023163"/>
    </source>
</evidence>
<evidence type="ECO:0000256" key="2">
    <source>
        <dbReference type="ARBA" id="ARBA00022833"/>
    </source>
</evidence>
<dbReference type="EMBL" id="JAULSU010000003">
    <property type="protein sequence ID" value="KAK0623923.1"/>
    <property type="molecule type" value="Genomic_DNA"/>
</dbReference>
<evidence type="ECO:0000256" key="6">
    <source>
        <dbReference type="ARBA" id="ARBA00023242"/>
    </source>
</evidence>
<dbReference type="GO" id="GO:0045944">
    <property type="term" value="P:positive regulation of transcription by RNA polymerase II"/>
    <property type="evidence" value="ECO:0007669"/>
    <property type="project" value="TreeGrafter"/>
</dbReference>
<protein>
    <submittedName>
        <fullName evidence="9">Fungal-specific transcription factor domain-containing protein</fullName>
    </submittedName>
</protein>
<dbReference type="InterPro" id="IPR001138">
    <property type="entry name" value="Zn2Cys6_DnaBD"/>
</dbReference>
<dbReference type="AlphaFoldDB" id="A0AA39WYD8"/>
<dbReference type="GO" id="GO:0000981">
    <property type="term" value="F:DNA-binding transcription factor activity, RNA polymerase II-specific"/>
    <property type="evidence" value="ECO:0007669"/>
    <property type="project" value="InterPro"/>
</dbReference>
<keyword evidence="4" id="KW-0238">DNA-binding</keyword>
<keyword evidence="5" id="KW-0804">Transcription</keyword>
<sequence length="526" mass="58283">MSNPATKGCHNCRRRRLRCDRSVPTCLKCSTNGEECLGYGTLLRWTNAPAIKGKLAGQLRMKPPKPSQSSSQSSSQSISAVETQEETIEDPSDQLILLDMKSELQTDSPSPKTACTILPGLLDPILDHLNANSRSYIHHSVSNAVCKDLVSLDQDTRNPFRSMIPLIQEFEYLQNIVIATSAMHLATAFRYQNRPARQELVDALAAKGKAIRQLRDAIENATPTNQTAVLAAIVFFVNLDLIDSGKGIWEDHVKAAETLISSLHRQARRKLSRQDSGLAPLADAIAADCLTYRILGSTTSGDTVPGFGGNKIDVLSILKRAQAHSYHCSPPEIMYMILLANQECAKTREAEPTIRRRLGLLLDQARDFDVHAWVHGIEGLHPEDDLDARERIASAHRAAARLYISLIMPEDDDSPECPRPNYDGFVKEILDHLSSVPFDHMLLKGAVWPTFMAGAQTDDPARRESCRERLGAAYTQYPHTCPWGYVRTAIEMLNMIWANKEMEGGEGGKGNWLLKLRNSGGRALII</sequence>
<evidence type="ECO:0000313" key="9">
    <source>
        <dbReference type="EMBL" id="KAK0623923.1"/>
    </source>
</evidence>
<proteinExistence type="predicted"/>
<keyword evidence="6" id="KW-0539">Nucleus</keyword>
<dbReference type="Pfam" id="PF00172">
    <property type="entry name" value="Zn_clus"/>
    <property type="match status" value="1"/>
</dbReference>
<dbReference type="PROSITE" id="PS50048">
    <property type="entry name" value="ZN2_CY6_FUNGAL_2"/>
    <property type="match status" value="1"/>
</dbReference>
<keyword evidence="10" id="KW-1185">Reference proteome</keyword>
<dbReference type="SMART" id="SM00066">
    <property type="entry name" value="GAL4"/>
    <property type="match status" value="1"/>
</dbReference>
<dbReference type="GO" id="GO:0005634">
    <property type="term" value="C:nucleus"/>
    <property type="evidence" value="ECO:0007669"/>
    <property type="project" value="UniProtKB-SubCell"/>
</dbReference>
<comment type="caution">
    <text evidence="9">The sequence shown here is derived from an EMBL/GenBank/DDBJ whole genome shotgun (WGS) entry which is preliminary data.</text>
</comment>
<keyword evidence="2" id="KW-0862">Zinc</keyword>
<evidence type="ECO:0000256" key="3">
    <source>
        <dbReference type="ARBA" id="ARBA00023015"/>
    </source>
</evidence>
<evidence type="ECO:0000256" key="7">
    <source>
        <dbReference type="SAM" id="MobiDB-lite"/>
    </source>
</evidence>
<name>A0AA39WYD8_9PEZI</name>
<organism evidence="9 10">
    <name type="scientific">Immersiella caudata</name>
    <dbReference type="NCBI Taxonomy" id="314043"/>
    <lineage>
        <taxon>Eukaryota</taxon>
        <taxon>Fungi</taxon>
        <taxon>Dikarya</taxon>
        <taxon>Ascomycota</taxon>
        <taxon>Pezizomycotina</taxon>
        <taxon>Sordariomycetes</taxon>
        <taxon>Sordariomycetidae</taxon>
        <taxon>Sordariales</taxon>
        <taxon>Lasiosphaeriaceae</taxon>
        <taxon>Immersiella</taxon>
    </lineage>
</organism>
<comment type="subcellular location">
    <subcellularLocation>
        <location evidence="1">Nucleus</location>
    </subcellularLocation>
</comment>
<feature type="region of interest" description="Disordered" evidence="7">
    <location>
        <begin position="59"/>
        <end position="89"/>
    </location>
</feature>
<evidence type="ECO:0000259" key="8">
    <source>
        <dbReference type="PROSITE" id="PS50048"/>
    </source>
</evidence>